<evidence type="ECO:0008006" key="4">
    <source>
        <dbReference type="Google" id="ProtNLM"/>
    </source>
</evidence>
<feature type="region of interest" description="Disordered" evidence="1">
    <location>
        <begin position="274"/>
        <end position="481"/>
    </location>
</feature>
<evidence type="ECO:0000313" key="2">
    <source>
        <dbReference type="EMBL" id="MBB5977712.1"/>
    </source>
</evidence>
<feature type="compositionally biased region" description="Basic and acidic residues" evidence="1">
    <location>
        <begin position="387"/>
        <end position="412"/>
    </location>
</feature>
<proteinExistence type="predicted"/>
<protein>
    <recommendedName>
        <fullName evidence="4">DUF222 domain-containing protein</fullName>
    </recommendedName>
</protein>
<evidence type="ECO:0000313" key="3">
    <source>
        <dbReference type="Proteomes" id="UP000558997"/>
    </source>
</evidence>
<feature type="region of interest" description="Disordered" evidence="1">
    <location>
        <begin position="43"/>
        <end position="82"/>
    </location>
</feature>
<feature type="region of interest" description="Disordered" evidence="1">
    <location>
        <begin position="499"/>
        <end position="524"/>
    </location>
</feature>
<sequence length="745" mass="80925">MFENDLTELSTADLLESAAEHRALANHADTRLLEHAQTYADRYHPNHHQPRPSQPGHHPGRHSSNGPGNRPGNGRERTVTLGGDGCPEITEFAIAEFAAILAISPMTAARLIGEALALRHRFPHTWARVLSGDATAWKARQLATTCLKLTETAAHHVDRRVAPLIDTITPYRLDKIIHAAKHHADPDLARAEADEKARERGVFIGPSNHHGTKTIYIKAAAGAVIRHNATLNAIANALKTFGDTRPTQHRRAEAIGILADPTYTQELLTQAHNHTTNNQTNKTTEATSPTNQTTGTTNNRTTAANAPTSATTQTNETTNETTNNPTNDDTNEATTEITTDTTADAPADTTATAQTNDVTTDSTTNSTNDTTANANATTDASSQTADQTHRPADQTHDHAEHPTQRSQHDRQVQPHLHPTSTHHTAPAKHPADNPSTTQPTAAPPHAIRPHTAPPDAAQPGTLPSGVLPPAASPRYVSPRAAERESDLLDDWAWCGREPSLDDEADRDAPHPSELDLPDPLDVPYRLKVEPFDPLELDEATDGRPLDDDSRRLLDARLARIKLDAYAKPGGRGGGQVRPGRTEVYVHLTDHTLATGNGVLRAESVGPLIASQLGELIGHGPYVVKPVIDLNDAVSVDAYEIPAGIRERIRLAYPVELFPYGTRETSQTMDLDHIQPYDPLGPPGQTSTDNLAPLSRFGHRVKTHARGWKVRRVDRTILEWTTPHNFTFRVGPTGTHRVRPDESAAG</sequence>
<gene>
    <name evidence="2" type="ORF">HDA44_001053</name>
</gene>
<dbReference type="Proteomes" id="UP000558997">
    <property type="component" value="Unassembled WGS sequence"/>
</dbReference>
<dbReference type="EMBL" id="JACHNF010000001">
    <property type="protein sequence ID" value="MBB5977712.1"/>
    <property type="molecule type" value="Genomic_DNA"/>
</dbReference>
<keyword evidence="3" id="KW-1185">Reference proteome</keyword>
<dbReference type="RefSeq" id="WP_184831806.1">
    <property type="nucleotide sequence ID" value="NZ_BAAAVN010000011.1"/>
</dbReference>
<comment type="caution">
    <text evidence="2">The sequence shown here is derived from an EMBL/GenBank/DDBJ whole genome shotgun (WGS) entry which is preliminary data.</text>
</comment>
<organism evidence="2 3">
    <name type="scientific">Kribbella solani</name>
    <dbReference type="NCBI Taxonomy" id="236067"/>
    <lineage>
        <taxon>Bacteria</taxon>
        <taxon>Bacillati</taxon>
        <taxon>Actinomycetota</taxon>
        <taxon>Actinomycetes</taxon>
        <taxon>Propionibacteriales</taxon>
        <taxon>Kribbellaceae</taxon>
        <taxon>Kribbella</taxon>
    </lineage>
</organism>
<name>A0A841DGT2_9ACTN</name>
<feature type="compositionally biased region" description="Low complexity" evidence="1">
    <location>
        <begin position="274"/>
        <end position="386"/>
    </location>
</feature>
<reference evidence="2 3" key="1">
    <citation type="submission" date="2020-08" db="EMBL/GenBank/DDBJ databases">
        <title>Sequencing the genomes of 1000 actinobacteria strains.</title>
        <authorList>
            <person name="Klenk H.-P."/>
        </authorList>
    </citation>
    <scope>NUCLEOTIDE SEQUENCE [LARGE SCALE GENOMIC DNA]</scope>
    <source>
        <strain evidence="2 3">DSM 17294</strain>
    </source>
</reference>
<accession>A0A841DGT2</accession>
<evidence type="ECO:0000256" key="1">
    <source>
        <dbReference type="SAM" id="MobiDB-lite"/>
    </source>
</evidence>
<dbReference type="AlphaFoldDB" id="A0A841DGT2"/>